<evidence type="ECO:0000313" key="1">
    <source>
        <dbReference type="EMBL" id="AXC09604.1"/>
    </source>
</evidence>
<accession>A0A2Z5FT05</accession>
<dbReference type="KEGG" id="abas:ACPOL_0219"/>
<dbReference type="AlphaFoldDB" id="A0A2Z5FT05"/>
<sequence>MAAVGVNETSLAFKPKSLDRHTLALTRNSDDRAGLLQET</sequence>
<organism evidence="1 2">
    <name type="scientific">Acidisarcina polymorpha</name>
    <dbReference type="NCBI Taxonomy" id="2211140"/>
    <lineage>
        <taxon>Bacteria</taxon>
        <taxon>Pseudomonadati</taxon>
        <taxon>Acidobacteriota</taxon>
        <taxon>Terriglobia</taxon>
        <taxon>Terriglobales</taxon>
        <taxon>Acidobacteriaceae</taxon>
        <taxon>Acidisarcina</taxon>
    </lineage>
</organism>
<dbReference type="Proteomes" id="UP000253606">
    <property type="component" value="Chromosome"/>
</dbReference>
<name>A0A2Z5FT05_9BACT</name>
<proteinExistence type="predicted"/>
<protein>
    <submittedName>
        <fullName evidence="1">Uncharacterized protein</fullName>
    </submittedName>
</protein>
<evidence type="ECO:0000313" key="2">
    <source>
        <dbReference type="Proteomes" id="UP000253606"/>
    </source>
</evidence>
<gene>
    <name evidence="1" type="ORF">ACPOL_0219</name>
</gene>
<dbReference type="EMBL" id="CP030840">
    <property type="protein sequence ID" value="AXC09604.1"/>
    <property type="molecule type" value="Genomic_DNA"/>
</dbReference>
<reference evidence="1 2" key="1">
    <citation type="journal article" date="2018" name="Front. Microbiol.">
        <title>Hydrolytic Capabilities as a Key to Environmental Success: Chitinolytic and Cellulolytic Acidobacteria From Acidic Sub-arctic Soils and Boreal Peatlands.</title>
        <authorList>
            <person name="Belova S.E."/>
            <person name="Ravin N.V."/>
            <person name="Pankratov T.A."/>
            <person name="Rakitin A.L."/>
            <person name="Ivanova A.A."/>
            <person name="Beletsky A.V."/>
            <person name="Mardanov A.V."/>
            <person name="Sinninghe Damste J.S."/>
            <person name="Dedysh S.N."/>
        </authorList>
    </citation>
    <scope>NUCLEOTIDE SEQUENCE [LARGE SCALE GENOMIC DNA]</scope>
    <source>
        <strain evidence="1 2">SBC82</strain>
    </source>
</reference>
<keyword evidence="2" id="KW-1185">Reference proteome</keyword>